<protein>
    <submittedName>
        <fullName evidence="1">Transcriptional regulator, AlpA family</fullName>
    </submittedName>
</protein>
<dbReference type="InterPro" id="IPR009061">
    <property type="entry name" value="DNA-bd_dom_put_sf"/>
</dbReference>
<dbReference type="Proteomes" id="UP000199555">
    <property type="component" value="Unassembled WGS sequence"/>
</dbReference>
<keyword evidence="2" id="KW-1185">Reference proteome</keyword>
<dbReference type="Pfam" id="PF05930">
    <property type="entry name" value="Phage_AlpA"/>
    <property type="match status" value="1"/>
</dbReference>
<evidence type="ECO:0000313" key="1">
    <source>
        <dbReference type="EMBL" id="SDL66294.1"/>
    </source>
</evidence>
<reference evidence="2" key="1">
    <citation type="submission" date="2016-10" db="EMBL/GenBank/DDBJ databases">
        <authorList>
            <person name="Varghese N."/>
            <person name="Submissions S."/>
        </authorList>
    </citation>
    <scope>NUCLEOTIDE SEQUENCE [LARGE SCALE GENOMIC DNA]</scope>
    <source>
        <strain evidence="2">CGMCC 1.7655</strain>
    </source>
</reference>
<gene>
    <name evidence="1" type="ORF">SAMN04487971_1174</name>
</gene>
<dbReference type="SUPFAM" id="SSF46955">
    <property type="entry name" value="Putative DNA-binding domain"/>
    <property type="match status" value="1"/>
</dbReference>
<dbReference type="InterPro" id="IPR010260">
    <property type="entry name" value="AlpA"/>
</dbReference>
<proteinExistence type="predicted"/>
<sequence>MKYLSVKQVSERLGISIPCVWNWSGNGPYSVPDFPKPYKLGPHMVRWRIDEIQAWEESREKVK</sequence>
<dbReference type="EMBL" id="FNGE01000017">
    <property type="protein sequence ID" value="SDL66294.1"/>
    <property type="molecule type" value="Genomic_DNA"/>
</dbReference>
<name>A0A1G9LWV1_9RHOB</name>
<evidence type="ECO:0000313" key="2">
    <source>
        <dbReference type="Proteomes" id="UP000199555"/>
    </source>
</evidence>
<organism evidence="1 2">
    <name type="scientific">Paracoccus chinensis</name>
    <dbReference type="NCBI Taxonomy" id="525640"/>
    <lineage>
        <taxon>Bacteria</taxon>
        <taxon>Pseudomonadati</taxon>
        <taxon>Pseudomonadota</taxon>
        <taxon>Alphaproteobacteria</taxon>
        <taxon>Rhodobacterales</taxon>
        <taxon>Paracoccaceae</taxon>
        <taxon>Paracoccus</taxon>
    </lineage>
</organism>
<accession>A0A1G9LWV1</accession>
<dbReference type="STRING" id="525640.SAMN04487971_1174"/>
<dbReference type="AlphaFoldDB" id="A0A1G9LWV1"/>
<dbReference type="Gene3D" id="1.10.238.160">
    <property type="match status" value="1"/>
</dbReference>